<feature type="compositionally biased region" description="Acidic residues" evidence="1">
    <location>
        <begin position="67"/>
        <end position="77"/>
    </location>
</feature>
<evidence type="ECO:0000256" key="3">
    <source>
        <dbReference type="SAM" id="SignalP"/>
    </source>
</evidence>
<keyword evidence="3" id="KW-0732">Signal</keyword>
<organism evidence="4 5">
    <name type="scientific">Strongylocentrotus purpuratus</name>
    <name type="common">Purple sea urchin</name>
    <dbReference type="NCBI Taxonomy" id="7668"/>
    <lineage>
        <taxon>Eukaryota</taxon>
        <taxon>Metazoa</taxon>
        <taxon>Echinodermata</taxon>
        <taxon>Eleutherozoa</taxon>
        <taxon>Echinozoa</taxon>
        <taxon>Echinoidea</taxon>
        <taxon>Euechinoidea</taxon>
        <taxon>Echinacea</taxon>
        <taxon>Camarodonta</taxon>
        <taxon>Echinidea</taxon>
        <taxon>Strongylocentrotidae</taxon>
        <taxon>Strongylocentrotus</taxon>
    </lineage>
</organism>
<dbReference type="EnsemblMetazoa" id="XM_003730123">
    <property type="protein sequence ID" value="XP_003730171"/>
    <property type="gene ID" value="LOC100890812"/>
</dbReference>
<dbReference type="GeneID" id="100890812"/>
<feature type="region of interest" description="Disordered" evidence="1">
    <location>
        <begin position="61"/>
        <end position="110"/>
    </location>
</feature>
<dbReference type="OMA" id="EVEPTGM"/>
<evidence type="ECO:0000313" key="4">
    <source>
        <dbReference type="EnsemblMetazoa" id="XP_003730171"/>
    </source>
</evidence>
<evidence type="ECO:0000313" key="5">
    <source>
        <dbReference type="Proteomes" id="UP000007110"/>
    </source>
</evidence>
<keyword evidence="2" id="KW-1133">Transmembrane helix</keyword>
<reference evidence="4" key="2">
    <citation type="submission" date="2021-01" db="UniProtKB">
        <authorList>
            <consortium name="EnsemblMetazoa"/>
        </authorList>
    </citation>
    <scope>IDENTIFICATION</scope>
</reference>
<accession>A0A7M7GMN8</accession>
<keyword evidence="2" id="KW-0812">Transmembrane</keyword>
<dbReference type="InParanoid" id="A0A7M7GMN8"/>
<reference evidence="5" key="1">
    <citation type="submission" date="2015-02" db="EMBL/GenBank/DDBJ databases">
        <title>Genome sequencing for Strongylocentrotus purpuratus.</title>
        <authorList>
            <person name="Murali S."/>
            <person name="Liu Y."/>
            <person name="Vee V."/>
            <person name="English A."/>
            <person name="Wang M."/>
            <person name="Skinner E."/>
            <person name="Han Y."/>
            <person name="Muzny D.M."/>
            <person name="Worley K.C."/>
            <person name="Gibbs R.A."/>
        </authorList>
    </citation>
    <scope>NUCLEOTIDE SEQUENCE</scope>
</reference>
<keyword evidence="5" id="KW-1185">Reference proteome</keyword>
<feature type="compositionally biased region" description="Acidic residues" evidence="1">
    <location>
        <begin position="84"/>
        <end position="101"/>
    </location>
</feature>
<feature type="transmembrane region" description="Helical" evidence="2">
    <location>
        <begin position="156"/>
        <end position="179"/>
    </location>
</feature>
<protein>
    <submittedName>
        <fullName evidence="4">Uncharacterized protein</fullName>
    </submittedName>
</protein>
<keyword evidence="2" id="KW-0472">Membrane</keyword>
<dbReference type="OrthoDB" id="10639578at2759"/>
<proteinExistence type="predicted"/>
<dbReference type="RefSeq" id="XP_003730171.1">
    <property type="nucleotide sequence ID" value="XM_003730123.3"/>
</dbReference>
<sequence>MSSFATFLALFVVFVCSMSTMAKPTSAKMIIIETLADLEEQQQAELQIESFIGAPANQEVAPTDTTEMADDSADVDSDSASSESSEEESPTDTGTDTDADTDAGTADGGAAAVISNGGVLPIPNINLVNEANTASGNQLPMKGQHLPSNQDVSPTAAVGVAIAAMIMVGFVVGSIVFVIKKYRHNFPVVVRV</sequence>
<feature type="signal peptide" evidence="3">
    <location>
        <begin position="1"/>
        <end position="22"/>
    </location>
</feature>
<evidence type="ECO:0000256" key="2">
    <source>
        <dbReference type="SAM" id="Phobius"/>
    </source>
</evidence>
<feature type="chain" id="PRO_5029731219" evidence="3">
    <location>
        <begin position="23"/>
        <end position="192"/>
    </location>
</feature>
<dbReference type="Proteomes" id="UP000007110">
    <property type="component" value="Unassembled WGS sequence"/>
</dbReference>
<dbReference type="AlphaFoldDB" id="A0A7M7GMN8"/>
<dbReference type="KEGG" id="spu:100890812"/>
<evidence type="ECO:0000256" key="1">
    <source>
        <dbReference type="SAM" id="MobiDB-lite"/>
    </source>
</evidence>
<name>A0A7M7GMN8_STRPU</name>